<keyword evidence="8" id="KW-0067">ATP-binding</keyword>
<dbReference type="InterPro" id="IPR050640">
    <property type="entry name" value="Bact_2-comp_sensor_kinase"/>
</dbReference>
<keyword evidence="5 12" id="KW-0812">Transmembrane</keyword>
<dbReference type="Pfam" id="PF02518">
    <property type="entry name" value="HATPase_c"/>
    <property type="match status" value="1"/>
</dbReference>
<dbReference type="PROSITE" id="PS50885">
    <property type="entry name" value="HAMP"/>
    <property type="match status" value="1"/>
</dbReference>
<dbReference type="InterPro" id="IPR036890">
    <property type="entry name" value="HATPase_C_sf"/>
</dbReference>
<dbReference type="EMBL" id="JAPDSH010000002">
    <property type="protein sequence ID" value="MDF0479216.1"/>
    <property type="molecule type" value="Genomic_DNA"/>
</dbReference>
<evidence type="ECO:0000256" key="10">
    <source>
        <dbReference type="ARBA" id="ARBA00023012"/>
    </source>
</evidence>
<evidence type="ECO:0000256" key="8">
    <source>
        <dbReference type="ARBA" id="ARBA00022840"/>
    </source>
</evidence>
<keyword evidence="11 12" id="KW-0472">Membrane</keyword>
<proteinExistence type="predicted"/>
<dbReference type="SUPFAM" id="SSF55874">
    <property type="entry name" value="ATPase domain of HSP90 chaperone/DNA topoisomerase II/histidine kinase"/>
    <property type="match status" value="1"/>
</dbReference>
<evidence type="ECO:0000256" key="2">
    <source>
        <dbReference type="ARBA" id="ARBA00022475"/>
    </source>
</evidence>
<dbReference type="GO" id="GO:0016301">
    <property type="term" value="F:kinase activity"/>
    <property type="evidence" value="ECO:0007669"/>
    <property type="project" value="UniProtKB-KW"/>
</dbReference>
<accession>A0ABT5X014</accession>
<dbReference type="InterPro" id="IPR003660">
    <property type="entry name" value="HAMP_dom"/>
</dbReference>
<feature type="domain" description="HAMP" evidence="13">
    <location>
        <begin position="316"/>
        <end position="360"/>
    </location>
</feature>
<comment type="caution">
    <text evidence="14">The sequence shown here is derived from an EMBL/GenBank/DDBJ whole genome shotgun (WGS) entry which is preliminary data.</text>
</comment>
<dbReference type="PANTHER" id="PTHR34220:SF11">
    <property type="entry name" value="SENSOR PROTEIN KINASE HPTS"/>
    <property type="match status" value="1"/>
</dbReference>
<keyword evidence="15" id="KW-1185">Reference proteome</keyword>
<keyword evidence="10" id="KW-0902">Two-component regulatory system</keyword>
<evidence type="ECO:0000256" key="6">
    <source>
        <dbReference type="ARBA" id="ARBA00022741"/>
    </source>
</evidence>
<dbReference type="InterPro" id="IPR003594">
    <property type="entry name" value="HATPase_dom"/>
</dbReference>
<evidence type="ECO:0000256" key="7">
    <source>
        <dbReference type="ARBA" id="ARBA00022777"/>
    </source>
</evidence>
<dbReference type="InterPro" id="IPR010559">
    <property type="entry name" value="Sig_transdc_His_kin_internal"/>
</dbReference>
<evidence type="ECO:0000259" key="13">
    <source>
        <dbReference type="PROSITE" id="PS50885"/>
    </source>
</evidence>
<evidence type="ECO:0000256" key="12">
    <source>
        <dbReference type="SAM" id="Phobius"/>
    </source>
</evidence>
<keyword evidence="9 12" id="KW-1133">Transmembrane helix</keyword>
<keyword evidence="7 14" id="KW-0418">Kinase</keyword>
<dbReference type="Gene3D" id="6.10.340.10">
    <property type="match status" value="1"/>
</dbReference>
<evidence type="ECO:0000256" key="11">
    <source>
        <dbReference type="ARBA" id="ARBA00023136"/>
    </source>
</evidence>
<dbReference type="Proteomes" id="UP001147148">
    <property type="component" value="Unassembled WGS sequence"/>
</dbReference>
<protein>
    <submittedName>
        <fullName evidence="14">Histidine kinase</fullName>
    </submittedName>
</protein>
<name>A0ABT5X014_9ENTE</name>
<dbReference type="PANTHER" id="PTHR34220">
    <property type="entry name" value="SENSOR HISTIDINE KINASE YPDA"/>
    <property type="match status" value="1"/>
</dbReference>
<sequence length="580" mass="67293">MKRVVEKKNQYMFKQILNTQMIISGVVLFVLGLFSTIVIGQISLKQESERLDRDISKLSNFINARSESSRSSTYSIQRNNRIKEDFIYFTTHTNMEYVRHRLEDYGKSDAFMLQDFFGFMDDWFGNDDTLEGVLIYTYETGQLREVDRLGNITVYDNILASDVRTTKDFISTIEGKKTTDIYHYATPIVDFDGQELGILAYAYSLGKVKETVTNEKFSGISVERPEGIQILASGLISDKKKELYQNKRDLGYGIAEFLNHDVPQVIIRGFLDRKLIIISKLPAILLVWGLLFLLWYLIYTVLQRKVEVFNERLYLILKKMALVGEGKFDESIVISEKGDELNLIASHFQEMSKELQQMIEDNYTLRVNRSEAELKALQAKMDPHFINNTIEMIRMQAEIDDNIEVSEMLFKLSVLMRDNYRDGDYWTIDKELKYVSSYLDLMCFRFEETLSYSIKTLDTQGSFEIPKLVIQPIVENAIKYGMPSNGKALFIDIEVNSDDRYIVVKVFNNGCPFTKEKLREVRTVLSTRNYFQSNESIGLKNSQERIKRQYGEASYLSIESNAEQTCVSLVIFKGEERCTY</sequence>
<feature type="transmembrane region" description="Helical" evidence="12">
    <location>
        <begin position="21"/>
        <end position="44"/>
    </location>
</feature>
<keyword evidence="3" id="KW-0597">Phosphoprotein</keyword>
<evidence type="ECO:0000256" key="4">
    <source>
        <dbReference type="ARBA" id="ARBA00022679"/>
    </source>
</evidence>
<feature type="transmembrane region" description="Helical" evidence="12">
    <location>
        <begin position="281"/>
        <end position="302"/>
    </location>
</feature>
<gene>
    <name evidence="14" type="ORF">OL233_02850</name>
</gene>
<evidence type="ECO:0000256" key="5">
    <source>
        <dbReference type="ARBA" id="ARBA00022692"/>
    </source>
</evidence>
<organism evidence="14 15">
    <name type="scientific">Vagococcus proximus</name>
    <dbReference type="NCBI Taxonomy" id="2991417"/>
    <lineage>
        <taxon>Bacteria</taxon>
        <taxon>Bacillati</taxon>
        <taxon>Bacillota</taxon>
        <taxon>Bacilli</taxon>
        <taxon>Lactobacillales</taxon>
        <taxon>Enterococcaceae</taxon>
        <taxon>Vagococcus</taxon>
    </lineage>
</organism>
<evidence type="ECO:0000256" key="9">
    <source>
        <dbReference type="ARBA" id="ARBA00022989"/>
    </source>
</evidence>
<keyword evidence="4" id="KW-0808">Transferase</keyword>
<dbReference type="RefSeq" id="WP_275470872.1">
    <property type="nucleotide sequence ID" value="NZ_JAPDSH010000002.1"/>
</dbReference>
<evidence type="ECO:0000313" key="14">
    <source>
        <dbReference type="EMBL" id="MDF0479216.1"/>
    </source>
</evidence>
<evidence type="ECO:0000256" key="3">
    <source>
        <dbReference type="ARBA" id="ARBA00022553"/>
    </source>
</evidence>
<evidence type="ECO:0000313" key="15">
    <source>
        <dbReference type="Proteomes" id="UP001147148"/>
    </source>
</evidence>
<reference evidence="14" key="1">
    <citation type="submission" date="2022-10" db="EMBL/GenBank/DDBJ databases">
        <title>Vagococcus sp. isolated from poultry meat.</title>
        <authorList>
            <person name="Johansson P."/>
            <person name="Bjorkroth J."/>
        </authorList>
    </citation>
    <scope>NUCLEOTIDE SEQUENCE</scope>
    <source>
        <strain evidence="14">PNs007</strain>
    </source>
</reference>
<evidence type="ECO:0000256" key="1">
    <source>
        <dbReference type="ARBA" id="ARBA00004651"/>
    </source>
</evidence>
<dbReference type="Gene3D" id="3.30.565.10">
    <property type="entry name" value="Histidine kinase-like ATPase, C-terminal domain"/>
    <property type="match status" value="1"/>
</dbReference>
<comment type="subcellular location">
    <subcellularLocation>
        <location evidence="1">Cell membrane</location>
        <topology evidence="1">Multi-pass membrane protein</topology>
    </subcellularLocation>
</comment>
<keyword evidence="6" id="KW-0547">Nucleotide-binding</keyword>
<keyword evidence="2" id="KW-1003">Cell membrane</keyword>
<dbReference type="Pfam" id="PF06580">
    <property type="entry name" value="His_kinase"/>
    <property type="match status" value="1"/>
</dbReference>